<evidence type="ECO:0000313" key="2">
    <source>
        <dbReference type="Proteomes" id="UP001201163"/>
    </source>
</evidence>
<reference evidence="1" key="1">
    <citation type="submission" date="2022-01" db="EMBL/GenBank/DDBJ databases">
        <title>Comparative genomics reveals a dynamic genome evolution in the ectomycorrhizal milk-cap (Lactarius) mushrooms.</title>
        <authorList>
            <consortium name="DOE Joint Genome Institute"/>
            <person name="Lebreton A."/>
            <person name="Tang N."/>
            <person name="Kuo A."/>
            <person name="LaButti K."/>
            <person name="Drula E."/>
            <person name="Barry K."/>
            <person name="Clum A."/>
            <person name="Lipzen A."/>
            <person name="Mousain D."/>
            <person name="Ng V."/>
            <person name="Wang R."/>
            <person name="Wang X."/>
            <person name="Dai Y."/>
            <person name="Henrissat B."/>
            <person name="Grigoriev I.V."/>
            <person name="Guerin-Laguette A."/>
            <person name="Yu F."/>
            <person name="Martin F.M."/>
        </authorList>
    </citation>
    <scope>NUCLEOTIDE SEQUENCE</scope>
    <source>
        <strain evidence="1">QP</strain>
    </source>
</reference>
<name>A0AAD4QGS6_9AGAM</name>
<dbReference type="AlphaFoldDB" id="A0AAD4QGS6"/>
<feature type="non-terminal residue" evidence="1">
    <location>
        <position position="64"/>
    </location>
</feature>
<comment type="caution">
    <text evidence="1">The sequence shown here is derived from an EMBL/GenBank/DDBJ whole genome shotgun (WGS) entry which is preliminary data.</text>
</comment>
<accession>A0AAD4QGS6</accession>
<organism evidence="1 2">
    <name type="scientific">Lactarius akahatsu</name>
    <dbReference type="NCBI Taxonomy" id="416441"/>
    <lineage>
        <taxon>Eukaryota</taxon>
        <taxon>Fungi</taxon>
        <taxon>Dikarya</taxon>
        <taxon>Basidiomycota</taxon>
        <taxon>Agaricomycotina</taxon>
        <taxon>Agaricomycetes</taxon>
        <taxon>Russulales</taxon>
        <taxon>Russulaceae</taxon>
        <taxon>Lactarius</taxon>
    </lineage>
</organism>
<proteinExistence type="predicted"/>
<protein>
    <submittedName>
        <fullName evidence="1">Uncharacterized protein</fullName>
    </submittedName>
</protein>
<gene>
    <name evidence="1" type="ORF">EDB92DRAFT_1756202</name>
</gene>
<dbReference type="Proteomes" id="UP001201163">
    <property type="component" value="Unassembled WGS sequence"/>
</dbReference>
<evidence type="ECO:0000313" key="1">
    <source>
        <dbReference type="EMBL" id="KAH8998390.1"/>
    </source>
</evidence>
<dbReference type="EMBL" id="JAKELL010000005">
    <property type="protein sequence ID" value="KAH8998390.1"/>
    <property type="molecule type" value="Genomic_DNA"/>
</dbReference>
<keyword evidence="2" id="KW-1185">Reference proteome</keyword>
<sequence length="64" mass="7637">MQTGFKLRLVFITIVRDCQPSRPAHLWNLFKAHLCDDLRRFLSSQHINPLSNKMIYDYGLYLIQ</sequence>